<keyword evidence="2" id="KW-1185">Reference proteome</keyword>
<dbReference type="STRING" id="471514.AN477_16900"/>
<proteinExistence type="predicted"/>
<accession>A0A0P9EIG6</accession>
<dbReference type="PATRIC" id="fig|471514.4.peg.686"/>
<dbReference type="Proteomes" id="UP000050482">
    <property type="component" value="Unassembled WGS sequence"/>
</dbReference>
<organism evidence="1 2">
    <name type="scientific">Alicyclobacillus ferrooxydans</name>
    <dbReference type="NCBI Taxonomy" id="471514"/>
    <lineage>
        <taxon>Bacteria</taxon>
        <taxon>Bacillati</taxon>
        <taxon>Bacillota</taxon>
        <taxon>Bacilli</taxon>
        <taxon>Bacillales</taxon>
        <taxon>Alicyclobacillaceae</taxon>
        <taxon>Alicyclobacillus</taxon>
    </lineage>
</organism>
<dbReference type="AlphaFoldDB" id="A0A0P9EIG6"/>
<evidence type="ECO:0000313" key="2">
    <source>
        <dbReference type="Proteomes" id="UP000050482"/>
    </source>
</evidence>
<gene>
    <name evidence="1" type="ORF">AN477_16900</name>
</gene>
<evidence type="ECO:0000313" key="1">
    <source>
        <dbReference type="EMBL" id="KPV42574.1"/>
    </source>
</evidence>
<sequence length="203" mass="23532">MYDELREHLYRGLEDIWFIRDFMRRTGFIDEVDQEGWGYGYDMNGMGDLEDAQVQSLMALLAPDLEVEVSVPDLESGTWIDVMTLADITDPIQELIHNAPTLSVHFQGEPQELRKWAHFIHWLLPNTNLIQQKPAGSTLGQLFWTDIYWVIDWEWHSTLEAWEALLRAWEVMTFYEHVADASRWRILRGGSFAAADADESSAA</sequence>
<name>A0A0P9EIG6_9BACL</name>
<dbReference type="OrthoDB" id="2374149at2"/>
<comment type="caution">
    <text evidence="1">The sequence shown here is derived from an EMBL/GenBank/DDBJ whole genome shotgun (WGS) entry which is preliminary data.</text>
</comment>
<dbReference type="EMBL" id="LJCO01000073">
    <property type="protein sequence ID" value="KPV42574.1"/>
    <property type="molecule type" value="Genomic_DNA"/>
</dbReference>
<reference evidence="1 2" key="1">
    <citation type="submission" date="2015-09" db="EMBL/GenBank/DDBJ databases">
        <title>Draft genome sequence of Alicyclobacillus ferrooxydans DSM 22381.</title>
        <authorList>
            <person name="Hemp J."/>
        </authorList>
    </citation>
    <scope>NUCLEOTIDE SEQUENCE [LARGE SCALE GENOMIC DNA]</scope>
    <source>
        <strain evidence="1 2">TC-34</strain>
    </source>
</reference>
<protein>
    <submittedName>
        <fullName evidence="1">Uncharacterized protein</fullName>
    </submittedName>
</protein>
<dbReference type="RefSeq" id="WP_054970356.1">
    <property type="nucleotide sequence ID" value="NZ_LJCO01000073.1"/>
</dbReference>